<evidence type="ECO:0008006" key="3">
    <source>
        <dbReference type="Google" id="ProtNLM"/>
    </source>
</evidence>
<dbReference type="Proteomes" id="UP000283786">
    <property type="component" value="Chromosome"/>
</dbReference>
<dbReference type="EMBL" id="CP060436">
    <property type="protein sequence ID" value="QPM89049.1"/>
    <property type="molecule type" value="Genomic_DNA"/>
</dbReference>
<accession>A0A418SEV4</accession>
<dbReference type="OrthoDB" id="7867799at2"/>
<keyword evidence="2" id="KW-1185">Reference proteome</keyword>
<protein>
    <recommendedName>
        <fullName evidence="3">DUF1127 domain-containing protein</fullName>
    </recommendedName>
</protein>
<dbReference type="KEGG" id="palw:PSAL_002580"/>
<dbReference type="AlphaFoldDB" id="A0A418SEV4"/>
<evidence type="ECO:0000313" key="1">
    <source>
        <dbReference type="EMBL" id="QPM89049.1"/>
    </source>
</evidence>
<name>A0A418SEV4_9RHOB</name>
<evidence type="ECO:0000313" key="2">
    <source>
        <dbReference type="Proteomes" id="UP000283786"/>
    </source>
</evidence>
<dbReference type="RefSeq" id="WP_119839793.1">
    <property type="nucleotide sequence ID" value="NZ_CP060436.1"/>
</dbReference>
<sequence>MATATHISSAPSFGSRFSALMNSIGTGLNNYMERRTRHDQITALNAKSDAELAKLGIRRDEIPAYVFRHLFYI</sequence>
<proteinExistence type="predicted"/>
<gene>
    <name evidence="1" type="ORF">PSAL_002580</name>
</gene>
<organism evidence="1 2">
    <name type="scientific">Pseudooceanicola algae</name>
    <dbReference type="NCBI Taxonomy" id="1537215"/>
    <lineage>
        <taxon>Bacteria</taxon>
        <taxon>Pseudomonadati</taxon>
        <taxon>Pseudomonadota</taxon>
        <taxon>Alphaproteobacteria</taxon>
        <taxon>Rhodobacterales</taxon>
        <taxon>Paracoccaceae</taxon>
        <taxon>Pseudooceanicola</taxon>
    </lineage>
</organism>
<reference evidence="1 2" key="1">
    <citation type="submission" date="2020-08" db="EMBL/GenBank/DDBJ databases">
        <title>Genome sequence of Rhodobacteraceae bacterium Lw-13e.</title>
        <authorList>
            <person name="Poehlein A."/>
            <person name="Wolter L."/>
            <person name="Daniel R."/>
            <person name="Brinkhoff T."/>
        </authorList>
    </citation>
    <scope>NUCLEOTIDE SEQUENCE [LARGE SCALE GENOMIC DNA]</scope>
    <source>
        <strain evidence="1 2">Lw-13e</strain>
    </source>
</reference>